<keyword evidence="1" id="KW-1133">Transmembrane helix</keyword>
<sequence>MPDTTDFKALHRVIRFISDLAVGSFFHELRVIGGENVPRTGPIIVTATHHNMMLDPVVLSVGFPYRRMLNYWSKASLFAHPVMRYILFSSGNIPVDRKSKDRQVLFKGTIDALAAGEAVALFPEGTSYTEPRIMQVKDGAAWAALEYTKWARAQPGGAPPVTIVPVAIVYTNKSKYRSRVIMEFGQPIKMDEYEDEFFSDVEGAPRAAVKRVTQRIETELVQTSINAPDWDTLYAARMARGLLWENERDIATEDFVAVSQTLVDLFTDQELTPSAKAVRRNLLSYYSLLQSTHLSNSVLSSLPLPRTLDPNTPATIPGRLYTVMILVRDTLAALLPLPFFFIPLVVHAPVYIMGSLGARLVEHEEETQAQNKVAFGLLSLLLIYPATFFFLWALFFYTRIGAIFAALIVYLFAVYHIKMIDGNYERAKRFIAAWRVLVGVWMPKRLDMSASAVAQYTQPKTPPRSVWIDKPAAQEITDFQLQPEPPVKARSARRPPSRRLIRHVLRARVEAANALAGFLGEIARTRKRVHASGHLAKGRGWRDGAEVVAYLRERGAKVPSVPLTDEWAAGSDYEGYTTEE</sequence>
<evidence type="ECO:0000259" key="2">
    <source>
        <dbReference type="SMART" id="SM00563"/>
    </source>
</evidence>
<evidence type="ECO:0000256" key="1">
    <source>
        <dbReference type="SAM" id="Phobius"/>
    </source>
</evidence>
<dbReference type="InterPro" id="IPR052744">
    <property type="entry name" value="GPAT/DAPAT"/>
</dbReference>
<evidence type="ECO:0000313" key="3">
    <source>
        <dbReference type="EMBL" id="KJA19952.1"/>
    </source>
</evidence>
<dbReference type="EMBL" id="KN817572">
    <property type="protein sequence ID" value="KJA19952.1"/>
    <property type="molecule type" value="Genomic_DNA"/>
</dbReference>
<feature type="domain" description="Phospholipid/glycerol acyltransferase" evidence="2">
    <location>
        <begin position="43"/>
        <end position="171"/>
    </location>
</feature>
<dbReference type="OrthoDB" id="1044435at2759"/>
<dbReference type="Proteomes" id="UP000054270">
    <property type="component" value="Unassembled WGS sequence"/>
</dbReference>
<keyword evidence="4" id="KW-1185">Reference proteome</keyword>
<feature type="transmembrane region" description="Helical" evidence="1">
    <location>
        <begin position="373"/>
        <end position="394"/>
    </location>
</feature>
<keyword evidence="1" id="KW-0472">Membrane</keyword>
<feature type="transmembrane region" description="Helical" evidence="1">
    <location>
        <begin position="331"/>
        <end position="352"/>
    </location>
</feature>
<gene>
    <name evidence="3" type="ORF">HYPSUDRAFT_204199</name>
</gene>
<dbReference type="STRING" id="945553.A0A0D2KZQ2"/>
<feature type="transmembrane region" description="Helical" evidence="1">
    <location>
        <begin position="400"/>
        <end position="420"/>
    </location>
</feature>
<name>A0A0D2KZQ2_HYPSF</name>
<proteinExistence type="predicted"/>
<dbReference type="Pfam" id="PF01553">
    <property type="entry name" value="Acyltransferase"/>
    <property type="match status" value="1"/>
</dbReference>
<reference evidence="4" key="1">
    <citation type="submission" date="2014-04" db="EMBL/GenBank/DDBJ databases">
        <title>Evolutionary Origins and Diversification of the Mycorrhizal Mutualists.</title>
        <authorList>
            <consortium name="DOE Joint Genome Institute"/>
            <consortium name="Mycorrhizal Genomics Consortium"/>
            <person name="Kohler A."/>
            <person name="Kuo A."/>
            <person name="Nagy L.G."/>
            <person name="Floudas D."/>
            <person name="Copeland A."/>
            <person name="Barry K.W."/>
            <person name="Cichocki N."/>
            <person name="Veneault-Fourrey C."/>
            <person name="LaButti K."/>
            <person name="Lindquist E.A."/>
            <person name="Lipzen A."/>
            <person name="Lundell T."/>
            <person name="Morin E."/>
            <person name="Murat C."/>
            <person name="Riley R."/>
            <person name="Ohm R."/>
            <person name="Sun H."/>
            <person name="Tunlid A."/>
            <person name="Henrissat B."/>
            <person name="Grigoriev I.V."/>
            <person name="Hibbett D.S."/>
            <person name="Martin F."/>
        </authorList>
    </citation>
    <scope>NUCLEOTIDE SEQUENCE [LARGE SCALE GENOMIC DNA]</scope>
    <source>
        <strain evidence="4">FD-334 SS-4</strain>
    </source>
</reference>
<dbReference type="InterPro" id="IPR002123">
    <property type="entry name" value="Plipid/glycerol_acylTrfase"/>
</dbReference>
<protein>
    <recommendedName>
        <fullName evidence="2">Phospholipid/glycerol acyltransferase domain-containing protein</fullName>
    </recommendedName>
</protein>
<accession>A0A0D2KZQ2</accession>
<evidence type="ECO:0000313" key="4">
    <source>
        <dbReference type="Proteomes" id="UP000054270"/>
    </source>
</evidence>
<dbReference type="GO" id="GO:0016287">
    <property type="term" value="F:glycerone-phosphate O-acyltransferase activity"/>
    <property type="evidence" value="ECO:0007669"/>
    <property type="project" value="TreeGrafter"/>
</dbReference>
<dbReference type="PANTHER" id="PTHR31605:SF0">
    <property type="entry name" value="GLYCEROL-3-PHOSPHATE O-ACYLTRANSFERASE 1"/>
    <property type="match status" value="1"/>
</dbReference>
<dbReference type="GO" id="GO:0004366">
    <property type="term" value="F:glycerol-3-phosphate O-acyltransferase activity"/>
    <property type="evidence" value="ECO:0007669"/>
    <property type="project" value="TreeGrafter"/>
</dbReference>
<organism evidence="3 4">
    <name type="scientific">Hypholoma sublateritium (strain FD-334 SS-4)</name>
    <dbReference type="NCBI Taxonomy" id="945553"/>
    <lineage>
        <taxon>Eukaryota</taxon>
        <taxon>Fungi</taxon>
        <taxon>Dikarya</taxon>
        <taxon>Basidiomycota</taxon>
        <taxon>Agaricomycotina</taxon>
        <taxon>Agaricomycetes</taxon>
        <taxon>Agaricomycetidae</taxon>
        <taxon>Agaricales</taxon>
        <taxon>Agaricineae</taxon>
        <taxon>Strophariaceae</taxon>
        <taxon>Hypholoma</taxon>
    </lineage>
</organism>
<dbReference type="SMART" id="SM00563">
    <property type="entry name" value="PlsC"/>
    <property type="match status" value="1"/>
</dbReference>
<dbReference type="CDD" id="cd07992">
    <property type="entry name" value="LPLAT_AAK14816-like"/>
    <property type="match status" value="1"/>
</dbReference>
<dbReference type="SUPFAM" id="SSF69593">
    <property type="entry name" value="Glycerol-3-phosphate (1)-acyltransferase"/>
    <property type="match status" value="1"/>
</dbReference>
<dbReference type="GO" id="GO:0008654">
    <property type="term" value="P:phospholipid biosynthetic process"/>
    <property type="evidence" value="ECO:0007669"/>
    <property type="project" value="TreeGrafter"/>
</dbReference>
<keyword evidence="1" id="KW-0812">Transmembrane</keyword>
<dbReference type="OMA" id="PENPWID"/>
<dbReference type="AlphaFoldDB" id="A0A0D2KZQ2"/>
<dbReference type="PANTHER" id="PTHR31605">
    <property type="entry name" value="GLYCEROL-3-PHOSPHATE O-ACYLTRANSFERASE 1"/>
    <property type="match status" value="1"/>
</dbReference>